<comment type="subcellular location">
    <subcellularLocation>
        <location evidence="1 6">Nucleus</location>
    </subcellularLocation>
</comment>
<dbReference type="Pfam" id="PF02045">
    <property type="entry name" value="CBFB_NFYA"/>
    <property type="match status" value="1"/>
</dbReference>
<dbReference type="AlphaFoldDB" id="A0A438HLP9"/>
<evidence type="ECO:0000256" key="3">
    <source>
        <dbReference type="ARBA" id="ARBA00023125"/>
    </source>
</evidence>
<dbReference type="GO" id="GO:0005634">
    <property type="term" value="C:nucleus"/>
    <property type="evidence" value="ECO:0007669"/>
    <property type="project" value="UniProtKB-SubCell"/>
</dbReference>
<feature type="compositionally biased region" description="Low complexity" evidence="7">
    <location>
        <begin position="37"/>
        <end position="51"/>
    </location>
</feature>
<keyword evidence="5 6" id="KW-0539">Nucleus</keyword>
<evidence type="ECO:0000256" key="4">
    <source>
        <dbReference type="ARBA" id="ARBA00023163"/>
    </source>
</evidence>
<dbReference type="InterPro" id="IPR001289">
    <property type="entry name" value="NFYA"/>
</dbReference>
<sequence>MQSNSKGPNQIGPPHTAPLSSVYSEPWWRGVGYNPISTTMTGGNTNNSPSSECPNGGSESNDGQSHSNGGLNEEDDDSIKESQATASSQSMDIRSSLYIDDTFILGDRWELWTRTSELQHIAPNIQIGSSECLTQPPQLELACASNPYQDPYYGGMMTAYGPQPLVHPHLLGMHQARMPLPLEMTQDPVYVNPKQYHGILRRRQSRAKAELEKRLIKVRKPYLHESRHQHALRRARSSGGRFAKKNAAEASKHASEEKVTALAQPLHHNLSVHRVQSGCHLTLLKPGIPPVDSKKQEGLKHMTP</sequence>
<feature type="region of interest" description="Disordered" evidence="7">
    <location>
        <begin position="225"/>
        <end position="260"/>
    </location>
</feature>
<dbReference type="GO" id="GO:0003677">
    <property type="term" value="F:DNA binding"/>
    <property type="evidence" value="ECO:0007669"/>
    <property type="project" value="UniProtKB-KW"/>
</dbReference>
<name>A0A438HLP9_VITVI</name>
<dbReference type="EMBL" id="QGNW01000204">
    <property type="protein sequence ID" value="RVW85425.1"/>
    <property type="molecule type" value="Genomic_DNA"/>
</dbReference>
<dbReference type="PANTHER" id="PTHR12632">
    <property type="entry name" value="TRANSCRIPTION FACTOR NF-Y ALPHA-RELATED"/>
    <property type="match status" value="1"/>
</dbReference>
<gene>
    <name evidence="8" type="primary">NFYA1_3</name>
    <name evidence="8" type="ORF">CK203_039035</name>
</gene>
<keyword evidence="3 6" id="KW-0238">DNA-binding</keyword>
<evidence type="ECO:0000313" key="8">
    <source>
        <dbReference type="EMBL" id="RVW85425.1"/>
    </source>
</evidence>
<comment type="similarity">
    <text evidence="6">Belongs to the NFYA/HAP2 subunit family.</text>
</comment>
<feature type="compositionally biased region" description="Polar residues" evidence="7">
    <location>
        <begin position="81"/>
        <end position="90"/>
    </location>
</feature>
<comment type="function">
    <text evidence="6">Component of the sequence-specific heterotrimeric transcription factor (NF-Y) which specifically recognizes a 5'-CCAAT-3' box motif found in the promoters of its target genes.</text>
</comment>
<dbReference type="PROSITE" id="PS51152">
    <property type="entry name" value="NFYA_HAP2_2"/>
    <property type="match status" value="1"/>
</dbReference>
<evidence type="ECO:0000256" key="2">
    <source>
        <dbReference type="ARBA" id="ARBA00023015"/>
    </source>
</evidence>
<organism evidence="8 9">
    <name type="scientific">Vitis vinifera</name>
    <name type="common">Grape</name>
    <dbReference type="NCBI Taxonomy" id="29760"/>
    <lineage>
        <taxon>Eukaryota</taxon>
        <taxon>Viridiplantae</taxon>
        <taxon>Streptophyta</taxon>
        <taxon>Embryophyta</taxon>
        <taxon>Tracheophyta</taxon>
        <taxon>Spermatophyta</taxon>
        <taxon>Magnoliopsida</taxon>
        <taxon>eudicotyledons</taxon>
        <taxon>Gunneridae</taxon>
        <taxon>Pentapetalae</taxon>
        <taxon>rosids</taxon>
        <taxon>Vitales</taxon>
        <taxon>Vitaceae</taxon>
        <taxon>Viteae</taxon>
        <taxon>Vitis</taxon>
    </lineage>
</organism>
<dbReference type="Gene3D" id="6.10.250.2430">
    <property type="match status" value="1"/>
</dbReference>
<keyword evidence="2 6" id="KW-0805">Transcription regulation</keyword>
<evidence type="ECO:0000256" key="1">
    <source>
        <dbReference type="ARBA" id="ARBA00004123"/>
    </source>
</evidence>
<feature type="region of interest" description="Disordered" evidence="7">
    <location>
        <begin position="1"/>
        <end position="90"/>
    </location>
</feature>
<evidence type="ECO:0000313" key="9">
    <source>
        <dbReference type="Proteomes" id="UP000288805"/>
    </source>
</evidence>
<accession>A0A438HLP9</accession>
<dbReference type="SMART" id="SM00521">
    <property type="entry name" value="CBF"/>
    <property type="match status" value="1"/>
</dbReference>
<comment type="caution">
    <text evidence="8">The sequence shown here is derived from an EMBL/GenBank/DDBJ whole genome shotgun (WGS) entry which is preliminary data.</text>
</comment>
<evidence type="ECO:0000256" key="7">
    <source>
        <dbReference type="SAM" id="MobiDB-lite"/>
    </source>
</evidence>
<evidence type="ECO:0000256" key="6">
    <source>
        <dbReference type="RuleBase" id="RU367155"/>
    </source>
</evidence>
<keyword evidence="4 6" id="KW-0804">Transcription</keyword>
<proteinExistence type="inferred from homology"/>
<feature type="compositionally biased region" description="Basic and acidic residues" evidence="7">
    <location>
        <begin position="246"/>
        <end position="259"/>
    </location>
</feature>
<reference evidence="8 9" key="1">
    <citation type="journal article" date="2018" name="PLoS Genet.">
        <title>Population sequencing reveals clonal diversity and ancestral inbreeding in the grapevine cultivar Chardonnay.</title>
        <authorList>
            <person name="Roach M.J."/>
            <person name="Johnson D.L."/>
            <person name="Bohlmann J."/>
            <person name="van Vuuren H.J."/>
            <person name="Jones S.J."/>
            <person name="Pretorius I.S."/>
            <person name="Schmidt S.A."/>
            <person name="Borneman A.R."/>
        </authorList>
    </citation>
    <scope>NUCLEOTIDE SEQUENCE [LARGE SCALE GENOMIC DNA]</scope>
    <source>
        <strain evidence="9">cv. Chardonnay</strain>
        <tissue evidence="8">Leaf</tissue>
    </source>
</reference>
<feature type="compositionally biased region" description="Polar residues" evidence="7">
    <location>
        <begin position="57"/>
        <end position="70"/>
    </location>
</feature>
<comment type="subunit">
    <text evidence="6">Heterotrimer.</text>
</comment>
<evidence type="ECO:0000256" key="5">
    <source>
        <dbReference type="ARBA" id="ARBA00023242"/>
    </source>
</evidence>
<dbReference type="Proteomes" id="UP000288805">
    <property type="component" value="Unassembled WGS sequence"/>
</dbReference>
<dbReference type="GO" id="GO:0003700">
    <property type="term" value="F:DNA-binding transcription factor activity"/>
    <property type="evidence" value="ECO:0007669"/>
    <property type="project" value="UniProtKB-UniRule"/>
</dbReference>
<protein>
    <recommendedName>
        <fullName evidence="6">Nuclear transcription factor Y subunit</fullName>
    </recommendedName>
</protein>
<dbReference type="PRINTS" id="PR00616">
    <property type="entry name" value="CCAATSUBUNTB"/>
</dbReference>